<accession>A0ABN1WAZ3</accession>
<dbReference type="EMBL" id="BAAALN010000006">
    <property type="protein sequence ID" value="GAA1239843.1"/>
    <property type="molecule type" value="Genomic_DNA"/>
</dbReference>
<sequence length="222" mass="24483">MSSTAKAPDTTADKTGSGQATPRKRMPRAQREQQMIQVAVVVFSKHGYTAASMDEIAEHVGVSKPMLYEYFKSKEGLLLACIREARAELRRVTEQAVAASSTGEEALRQGLLAFFSFIRDHRQSWSLIRHEANLVGKPAEELETTRQQQTDLIATLMGDFTDPETARIAEESGLLQAAAEFVVGGCERLAIWSEEREDLTPEIVAEYAVNLLWGGLAQIAGR</sequence>
<dbReference type="InterPro" id="IPR050109">
    <property type="entry name" value="HTH-type_TetR-like_transc_reg"/>
</dbReference>
<protein>
    <submittedName>
        <fullName evidence="7">TetR/AcrR family transcriptional regulator</fullName>
    </submittedName>
</protein>
<dbReference type="PROSITE" id="PS01081">
    <property type="entry name" value="HTH_TETR_1"/>
    <property type="match status" value="1"/>
</dbReference>
<dbReference type="InterPro" id="IPR001647">
    <property type="entry name" value="HTH_TetR"/>
</dbReference>
<reference evidence="7 8" key="1">
    <citation type="journal article" date="2019" name="Int. J. Syst. Evol. Microbiol.">
        <title>The Global Catalogue of Microorganisms (GCM) 10K type strain sequencing project: providing services to taxonomists for standard genome sequencing and annotation.</title>
        <authorList>
            <consortium name="The Broad Institute Genomics Platform"/>
            <consortium name="The Broad Institute Genome Sequencing Center for Infectious Disease"/>
            <person name="Wu L."/>
            <person name="Ma J."/>
        </authorList>
    </citation>
    <scope>NUCLEOTIDE SEQUENCE [LARGE SCALE GENOMIC DNA]</scope>
    <source>
        <strain evidence="7 8">JCM 13023</strain>
    </source>
</reference>
<dbReference type="RefSeq" id="WP_372493074.1">
    <property type="nucleotide sequence ID" value="NZ_BAAALN010000006.1"/>
</dbReference>
<feature type="domain" description="HTH tetR-type" evidence="6">
    <location>
        <begin position="29"/>
        <end position="89"/>
    </location>
</feature>
<evidence type="ECO:0000256" key="4">
    <source>
        <dbReference type="PROSITE-ProRule" id="PRU00335"/>
    </source>
</evidence>
<evidence type="ECO:0000313" key="8">
    <source>
        <dbReference type="Proteomes" id="UP001500653"/>
    </source>
</evidence>
<evidence type="ECO:0000259" key="6">
    <source>
        <dbReference type="PROSITE" id="PS50977"/>
    </source>
</evidence>
<evidence type="ECO:0000256" key="3">
    <source>
        <dbReference type="ARBA" id="ARBA00023163"/>
    </source>
</evidence>
<keyword evidence="1" id="KW-0805">Transcription regulation</keyword>
<keyword evidence="3" id="KW-0804">Transcription</keyword>
<comment type="caution">
    <text evidence="7">The sequence shown here is derived from an EMBL/GenBank/DDBJ whole genome shotgun (WGS) entry which is preliminary data.</text>
</comment>
<feature type="compositionally biased region" description="Low complexity" evidence="5">
    <location>
        <begin position="1"/>
        <end position="15"/>
    </location>
</feature>
<dbReference type="PRINTS" id="PR00455">
    <property type="entry name" value="HTHTETR"/>
</dbReference>
<dbReference type="PANTHER" id="PTHR30055">
    <property type="entry name" value="HTH-TYPE TRANSCRIPTIONAL REGULATOR RUTR"/>
    <property type="match status" value="1"/>
</dbReference>
<feature type="DNA-binding region" description="H-T-H motif" evidence="4">
    <location>
        <begin position="52"/>
        <end position="71"/>
    </location>
</feature>
<dbReference type="InterPro" id="IPR009057">
    <property type="entry name" value="Homeodomain-like_sf"/>
</dbReference>
<feature type="region of interest" description="Disordered" evidence="5">
    <location>
        <begin position="1"/>
        <end position="30"/>
    </location>
</feature>
<keyword evidence="2 4" id="KW-0238">DNA-binding</keyword>
<dbReference type="PROSITE" id="PS50977">
    <property type="entry name" value="HTH_TETR_2"/>
    <property type="match status" value="1"/>
</dbReference>
<dbReference type="SUPFAM" id="SSF46689">
    <property type="entry name" value="Homeodomain-like"/>
    <property type="match status" value="1"/>
</dbReference>
<dbReference type="InterPro" id="IPR023772">
    <property type="entry name" value="DNA-bd_HTH_TetR-type_CS"/>
</dbReference>
<organism evidence="7 8">
    <name type="scientific">Prauserella halophila</name>
    <dbReference type="NCBI Taxonomy" id="185641"/>
    <lineage>
        <taxon>Bacteria</taxon>
        <taxon>Bacillati</taxon>
        <taxon>Actinomycetota</taxon>
        <taxon>Actinomycetes</taxon>
        <taxon>Pseudonocardiales</taxon>
        <taxon>Pseudonocardiaceae</taxon>
        <taxon>Prauserella</taxon>
    </lineage>
</organism>
<gene>
    <name evidence="7" type="ORF">GCM10009676_25740</name>
</gene>
<dbReference type="Proteomes" id="UP001500653">
    <property type="component" value="Unassembled WGS sequence"/>
</dbReference>
<evidence type="ECO:0000313" key="7">
    <source>
        <dbReference type="EMBL" id="GAA1239843.1"/>
    </source>
</evidence>
<dbReference type="Pfam" id="PF21943">
    <property type="entry name" value="TetR_C_46"/>
    <property type="match status" value="1"/>
</dbReference>
<proteinExistence type="predicted"/>
<evidence type="ECO:0000256" key="5">
    <source>
        <dbReference type="SAM" id="MobiDB-lite"/>
    </source>
</evidence>
<evidence type="ECO:0000256" key="2">
    <source>
        <dbReference type="ARBA" id="ARBA00023125"/>
    </source>
</evidence>
<keyword evidence="8" id="KW-1185">Reference proteome</keyword>
<dbReference type="Gene3D" id="1.10.357.10">
    <property type="entry name" value="Tetracycline Repressor, domain 2"/>
    <property type="match status" value="1"/>
</dbReference>
<name>A0ABN1WAZ3_9PSEU</name>
<dbReference type="PANTHER" id="PTHR30055:SF158">
    <property type="entry name" value="POSSIBLE TRANSCRIPTIONAL REGULATORY PROTEIN (PROBABLY TETR-FAMILY)"/>
    <property type="match status" value="1"/>
</dbReference>
<dbReference type="Pfam" id="PF00440">
    <property type="entry name" value="TetR_N"/>
    <property type="match status" value="1"/>
</dbReference>
<dbReference type="InterPro" id="IPR054129">
    <property type="entry name" value="DesT_TetR_C"/>
</dbReference>
<evidence type="ECO:0000256" key="1">
    <source>
        <dbReference type="ARBA" id="ARBA00023015"/>
    </source>
</evidence>